<organism evidence="3">
    <name type="scientific">Tanacetum cinerariifolium</name>
    <name type="common">Dalmatian daisy</name>
    <name type="synonym">Chrysanthemum cinerariifolium</name>
    <dbReference type="NCBI Taxonomy" id="118510"/>
    <lineage>
        <taxon>Eukaryota</taxon>
        <taxon>Viridiplantae</taxon>
        <taxon>Streptophyta</taxon>
        <taxon>Embryophyta</taxon>
        <taxon>Tracheophyta</taxon>
        <taxon>Spermatophyta</taxon>
        <taxon>Magnoliopsida</taxon>
        <taxon>eudicotyledons</taxon>
        <taxon>Gunneridae</taxon>
        <taxon>Pentapetalae</taxon>
        <taxon>asterids</taxon>
        <taxon>campanulids</taxon>
        <taxon>Asterales</taxon>
        <taxon>Asteraceae</taxon>
        <taxon>Asteroideae</taxon>
        <taxon>Anthemideae</taxon>
        <taxon>Anthemidinae</taxon>
        <taxon>Tanacetum</taxon>
    </lineage>
</organism>
<feature type="region of interest" description="Disordered" evidence="1">
    <location>
        <begin position="117"/>
        <end position="152"/>
    </location>
</feature>
<accession>A0A699I3R7</accession>
<dbReference type="Pfam" id="PF03732">
    <property type="entry name" value="Retrotrans_gag"/>
    <property type="match status" value="1"/>
</dbReference>
<comment type="caution">
    <text evidence="3">The sequence shown here is derived from an EMBL/GenBank/DDBJ whole genome shotgun (WGS) entry which is preliminary data.</text>
</comment>
<evidence type="ECO:0000256" key="1">
    <source>
        <dbReference type="SAM" id="MobiDB-lite"/>
    </source>
</evidence>
<evidence type="ECO:0000313" key="3">
    <source>
        <dbReference type="EMBL" id="GEZ07878.1"/>
    </source>
</evidence>
<evidence type="ECO:0000259" key="2">
    <source>
        <dbReference type="Pfam" id="PF03732"/>
    </source>
</evidence>
<reference evidence="3" key="1">
    <citation type="journal article" date="2019" name="Sci. Rep.">
        <title>Draft genome of Tanacetum cinerariifolium, the natural source of mosquito coil.</title>
        <authorList>
            <person name="Yamashiro T."/>
            <person name="Shiraishi A."/>
            <person name="Satake H."/>
            <person name="Nakayama K."/>
        </authorList>
    </citation>
    <scope>NUCLEOTIDE SEQUENCE</scope>
</reference>
<dbReference type="EMBL" id="BKCJ010238621">
    <property type="protein sequence ID" value="GEZ07878.1"/>
    <property type="molecule type" value="Genomic_DNA"/>
</dbReference>
<feature type="domain" description="Retrotransposon gag" evidence="2">
    <location>
        <begin position="4"/>
        <end position="61"/>
    </location>
</feature>
<dbReference type="AlphaFoldDB" id="A0A699I3R7"/>
<name>A0A699I3R7_TANCI</name>
<gene>
    <name evidence="3" type="ORF">Tci_479851</name>
</gene>
<dbReference type="InterPro" id="IPR005162">
    <property type="entry name" value="Retrotrans_gag_dom"/>
</dbReference>
<sequence>MVYDEYSPSTLMARLEQEYTFLKQETMTVQEYATKFIEKVRFAPDNVTTTLKINRFCSGLNNEIKILLGKKKGPFLNKIEALNEIIELALEMEDECTKSDKEKQASTSGLIRSQCKSSTNHVHVHGDEENNTRHSGQVAAHTHASHGHAHGSITHVDGVASSLSQVDRYKIVSKVGLLVMTMVRGDGGLVVCGSGVVAMMIDGGGSGDGLEM</sequence>
<protein>
    <submittedName>
        <fullName evidence="3">Zinc/iron permease</fullName>
    </submittedName>
</protein>
<proteinExistence type="predicted"/>